<sequence>MHWLWSLLTISITLQCVSRNWKVWLATKLFGGIGVSCLQTTIPTYLSEVAPIRIRGAMLMCYSLWFSAGEFFAPVTLQVMLEKEPDRITTEISVKGAILSEAYTIKRVQTAWLPKDASQYFVSRRQKSYVSGVWNCLQCLGHAAVAAGRLKGQGQHCTKWSQPGNHFKSTTNE</sequence>
<dbReference type="EMBL" id="JAGTJS010000002">
    <property type="protein sequence ID" value="KAH7273649.1"/>
    <property type="molecule type" value="Genomic_DNA"/>
</dbReference>
<dbReference type="Pfam" id="PF00083">
    <property type="entry name" value="Sugar_tr"/>
    <property type="match status" value="1"/>
</dbReference>
<dbReference type="OrthoDB" id="2544694at2759"/>
<dbReference type="GO" id="GO:0016020">
    <property type="term" value="C:membrane"/>
    <property type="evidence" value="ECO:0007669"/>
    <property type="project" value="UniProtKB-SubCell"/>
</dbReference>
<reference evidence="7" key="1">
    <citation type="journal article" date="2021" name="Nat. Commun.">
        <title>Genetic determinants of endophytism in the Arabidopsis root mycobiome.</title>
        <authorList>
            <person name="Mesny F."/>
            <person name="Miyauchi S."/>
            <person name="Thiergart T."/>
            <person name="Pickel B."/>
            <person name="Atanasova L."/>
            <person name="Karlsson M."/>
            <person name="Huettel B."/>
            <person name="Barry K.W."/>
            <person name="Haridas S."/>
            <person name="Chen C."/>
            <person name="Bauer D."/>
            <person name="Andreopoulos W."/>
            <person name="Pangilinan J."/>
            <person name="LaButti K."/>
            <person name="Riley R."/>
            <person name="Lipzen A."/>
            <person name="Clum A."/>
            <person name="Drula E."/>
            <person name="Henrissat B."/>
            <person name="Kohler A."/>
            <person name="Grigoriev I.V."/>
            <person name="Martin F.M."/>
            <person name="Hacquard S."/>
        </authorList>
    </citation>
    <scope>NUCLEOTIDE SEQUENCE</scope>
    <source>
        <strain evidence="7">FSSC 5 MPI-SDFR-AT-0091</strain>
    </source>
</reference>
<keyword evidence="2" id="KW-0813">Transport</keyword>
<keyword evidence="4" id="KW-1133">Transmembrane helix</keyword>
<evidence type="ECO:0000256" key="3">
    <source>
        <dbReference type="ARBA" id="ARBA00022692"/>
    </source>
</evidence>
<organism evidence="7 8">
    <name type="scientific">Fusarium solani</name>
    <name type="common">Filamentous fungus</name>
    <dbReference type="NCBI Taxonomy" id="169388"/>
    <lineage>
        <taxon>Eukaryota</taxon>
        <taxon>Fungi</taxon>
        <taxon>Dikarya</taxon>
        <taxon>Ascomycota</taxon>
        <taxon>Pezizomycotina</taxon>
        <taxon>Sordariomycetes</taxon>
        <taxon>Hypocreomycetidae</taxon>
        <taxon>Hypocreales</taxon>
        <taxon>Nectriaceae</taxon>
        <taxon>Fusarium</taxon>
        <taxon>Fusarium solani species complex</taxon>
    </lineage>
</organism>
<dbReference type="PANTHER" id="PTHR48020:SF18">
    <property type="entry name" value="ALPHA-GLUCOSIDE TRANSPORTER, PUTATIVE-RELATED"/>
    <property type="match status" value="1"/>
</dbReference>
<dbReference type="Gene3D" id="1.20.1250.20">
    <property type="entry name" value="MFS general substrate transporter like domains"/>
    <property type="match status" value="1"/>
</dbReference>
<accession>A0A9P9L472</accession>
<evidence type="ECO:0000256" key="5">
    <source>
        <dbReference type="ARBA" id="ARBA00023136"/>
    </source>
</evidence>
<keyword evidence="5" id="KW-0472">Membrane</keyword>
<keyword evidence="3" id="KW-0812">Transmembrane</keyword>
<evidence type="ECO:0000256" key="2">
    <source>
        <dbReference type="ARBA" id="ARBA00022448"/>
    </source>
</evidence>
<dbReference type="PANTHER" id="PTHR48020">
    <property type="entry name" value="PROTON MYO-INOSITOL COTRANSPORTER"/>
    <property type="match status" value="1"/>
</dbReference>
<dbReference type="InterPro" id="IPR005828">
    <property type="entry name" value="MFS_sugar_transport-like"/>
</dbReference>
<name>A0A9P9L472_FUSSL</name>
<evidence type="ECO:0000256" key="1">
    <source>
        <dbReference type="ARBA" id="ARBA00004370"/>
    </source>
</evidence>
<evidence type="ECO:0000256" key="6">
    <source>
        <dbReference type="SAM" id="SignalP"/>
    </source>
</evidence>
<comment type="caution">
    <text evidence="7">The sequence shown here is derived from an EMBL/GenBank/DDBJ whole genome shotgun (WGS) entry which is preliminary data.</text>
</comment>
<keyword evidence="6" id="KW-0732">Signal</keyword>
<evidence type="ECO:0000256" key="4">
    <source>
        <dbReference type="ARBA" id="ARBA00022989"/>
    </source>
</evidence>
<feature type="chain" id="PRO_5040331712" description="Major facilitator superfamily (MFS) profile domain-containing protein" evidence="6">
    <location>
        <begin position="19"/>
        <end position="173"/>
    </location>
</feature>
<dbReference type="InterPro" id="IPR036259">
    <property type="entry name" value="MFS_trans_sf"/>
</dbReference>
<gene>
    <name evidence="7" type="ORF">B0J15DRAFT_566985</name>
</gene>
<evidence type="ECO:0000313" key="7">
    <source>
        <dbReference type="EMBL" id="KAH7273649.1"/>
    </source>
</evidence>
<dbReference type="InterPro" id="IPR050814">
    <property type="entry name" value="Myo-inositol_Transporter"/>
</dbReference>
<dbReference type="Proteomes" id="UP000736672">
    <property type="component" value="Unassembled WGS sequence"/>
</dbReference>
<dbReference type="SUPFAM" id="SSF103473">
    <property type="entry name" value="MFS general substrate transporter"/>
    <property type="match status" value="1"/>
</dbReference>
<dbReference type="GO" id="GO:0022857">
    <property type="term" value="F:transmembrane transporter activity"/>
    <property type="evidence" value="ECO:0007669"/>
    <property type="project" value="InterPro"/>
</dbReference>
<comment type="subcellular location">
    <subcellularLocation>
        <location evidence="1">Membrane</location>
    </subcellularLocation>
</comment>
<evidence type="ECO:0000313" key="8">
    <source>
        <dbReference type="Proteomes" id="UP000736672"/>
    </source>
</evidence>
<keyword evidence="8" id="KW-1185">Reference proteome</keyword>
<evidence type="ECO:0008006" key="9">
    <source>
        <dbReference type="Google" id="ProtNLM"/>
    </source>
</evidence>
<protein>
    <recommendedName>
        <fullName evidence="9">Major facilitator superfamily (MFS) profile domain-containing protein</fullName>
    </recommendedName>
</protein>
<proteinExistence type="predicted"/>
<dbReference type="AlphaFoldDB" id="A0A9P9L472"/>
<feature type="signal peptide" evidence="6">
    <location>
        <begin position="1"/>
        <end position="18"/>
    </location>
</feature>